<evidence type="ECO:0000256" key="1">
    <source>
        <dbReference type="ARBA" id="ARBA00007381"/>
    </source>
</evidence>
<name>A0AAW0HP68_MYOGA</name>
<dbReference type="GO" id="GO:0140662">
    <property type="term" value="F:ATP-dependent protein folding chaperone"/>
    <property type="evidence" value="ECO:0007669"/>
    <property type="project" value="InterPro"/>
</dbReference>
<dbReference type="AlphaFoldDB" id="A0AAW0HP68"/>
<evidence type="ECO:0000313" key="6">
    <source>
        <dbReference type="EMBL" id="KAK7803723.1"/>
    </source>
</evidence>
<dbReference type="PANTHER" id="PTHR19375">
    <property type="entry name" value="HEAT SHOCK PROTEIN 70KDA"/>
    <property type="match status" value="1"/>
</dbReference>
<reference evidence="6 7" key="1">
    <citation type="journal article" date="2023" name="bioRxiv">
        <title>Conserved and derived expression patterns and positive selection on dental genes reveal complex evolutionary context of ever-growing rodent molars.</title>
        <authorList>
            <person name="Calamari Z.T."/>
            <person name="Song A."/>
            <person name="Cohen E."/>
            <person name="Akter M."/>
            <person name="Roy R.D."/>
            <person name="Hallikas O."/>
            <person name="Christensen M.M."/>
            <person name="Li P."/>
            <person name="Marangoni P."/>
            <person name="Jernvall J."/>
            <person name="Klein O.D."/>
        </authorList>
    </citation>
    <scope>NUCLEOTIDE SEQUENCE [LARGE SCALE GENOMIC DNA]</scope>
    <source>
        <strain evidence="6">V071</strain>
    </source>
</reference>
<dbReference type="Gene3D" id="1.20.1270.10">
    <property type="match status" value="1"/>
</dbReference>
<organism evidence="6 7">
    <name type="scientific">Myodes glareolus</name>
    <name type="common">Bank vole</name>
    <name type="synonym">Clethrionomys glareolus</name>
    <dbReference type="NCBI Taxonomy" id="447135"/>
    <lineage>
        <taxon>Eukaryota</taxon>
        <taxon>Metazoa</taxon>
        <taxon>Chordata</taxon>
        <taxon>Craniata</taxon>
        <taxon>Vertebrata</taxon>
        <taxon>Euteleostomi</taxon>
        <taxon>Mammalia</taxon>
        <taxon>Eutheria</taxon>
        <taxon>Euarchontoglires</taxon>
        <taxon>Glires</taxon>
        <taxon>Rodentia</taxon>
        <taxon>Myomorpha</taxon>
        <taxon>Muroidea</taxon>
        <taxon>Cricetidae</taxon>
        <taxon>Arvicolinae</taxon>
        <taxon>Myodes</taxon>
    </lineage>
</organism>
<dbReference type="Proteomes" id="UP001488838">
    <property type="component" value="Unassembled WGS sequence"/>
</dbReference>
<accession>A0AAW0HP68</accession>
<dbReference type="PRINTS" id="PR00301">
    <property type="entry name" value="HEATSHOCK70"/>
</dbReference>
<evidence type="ECO:0000256" key="2">
    <source>
        <dbReference type="ARBA" id="ARBA00022741"/>
    </source>
</evidence>
<dbReference type="InterPro" id="IPR013126">
    <property type="entry name" value="Hsp_70_fam"/>
</dbReference>
<feature type="region of interest" description="Disordered" evidence="5">
    <location>
        <begin position="189"/>
        <end position="215"/>
    </location>
</feature>
<evidence type="ECO:0000313" key="7">
    <source>
        <dbReference type="Proteomes" id="UP001488838"/>
    </source>
</evidence>
<dbReference type="InterPro" id="IPR029048">
    <property type="entry name" value="HSP70_C_sf"/>
</dbReference>
<dbReference type="GO" id="GO:0005524">
    <property type="term" value="F:ATP binding"/>
    <property type="evidence" value="ECO:0007669"/>
    <property type="project" value="UniProtKB-KW"/>
</dbReference>
<keyword evidence="4" id="KW-0007">Acetylation</keyword>
<gene>
    <name evidence="6" type="ORF">U0070_011891</name>
</gene>
<evidence type="ECO:0000256" key="3">
    <source>
        <dbReference type="ARBA" id="ARBA00022840"/>
    </source>
</evidence>
<proteinExistence type="inferred from homology"/>
<keyword evidence="3" id="KW-0067">ATP-binding</keyword>
<dbReference type="Pfam" id="PF00012">
    <property type="entry name" value="HSP70"/>
    <property type="match status" value="1"/>
</dbReference>
<dbReference type="SUPFAM" id="SSF100920">
    <property type="entry name" value="Heat shock protein 70kD (HSP70), peptide-binding domain"/>
    <property type="match status" value="1"/>
</dbReference>
<dbReference type="SUPFAM" id="SSF100934">
    <property type="entry name" value="Heat shock protein 70kD (HSP70), C-terminal subdomain"/>
    <property type="match status" value="1"/>
</dbReference>
<evidence type="ECO:0000256" key="4">
    <source>
        <dbReference type="ARBA" id="ARBA00022990"/>
    </source>
</evidence>
<sequence length="903" mass="102426">MKNCWGQERRKQDHSVVLPLYRWGMKRTLNRTINHNGEKWRDSANTLDIELIRPPGKADEEDIEAMISTFFRIHLDNWDKINHEAKGQLPRLGPGVFTFRGRALREIPPLSDPSIHFPTPERLIWLRLIDININLNSLSTHWLNSRSRRLLECVEEQRELVCDYSSGVDNRTDAQNISEYLLACRDPEKENKVKKAHPKERPEEKPESREGSLQIRKRAVTRRGSYWHLHLRLLPPDGGQEKEGALELDVSILVVVKVRKALGEKETFGNLAYSNAKERLPSCFCGSKKTEPTEAQRGQATYPKSPTYHSASATASLMVGLEEFRVHFAGSLFWSGEICTVLPVHRAVADSRIASIILESEGKSVFIDKLPRYFYDFLTEQEIDIKQNLVAELPSDPTSRLVMEIACKARKAHIQPCYFYDFEGIRVSGKVAWNLEGVFTYSHLLSLKSFLVSPLYCGAISETAPQDSEVSERLLQWKKKLNTSINPDETIAYEVAVQEVILSGDKSENVKDLLLLDATSLPLGIEAAGGVMTVFTQRNTSYAFGVRATAKDENLQGKINDEDKQKILDRCDGIISCLDKNQTAERERAEHWQKELEKKGIRVIHAVKSDSDEGKSRQALADSPSCSKYNEKVVILCFQPPQEEKREKCKPANWAEDFKFPGLTCFSFTVLSFYKRSICSQGFSCHAHTDVPHMHTSVCTSKPLSPGAFPSWIMAQQKRLLSPDMEVMIYVTLIEAAQLEATFESDIQELSSNFWFGALLNAPEHSYTEADLRISTLNLSNLNVVCLGTLYNLFVLRLSAFQYENRTPSGTSAAVITANGSFFFCHIIFLYRTFWLLAKRELISSPSLCKRFLFTRPPARLPARPLLPVSSSPSVQKLDKCIEQQTPEKGEVDNAWNVVFQKY</sequence>
<dbReference type="InterPro" id="IPR029047">
    <property type="entry name" value="HSP70_peptide-bd_sf"/>
</dbReference>
<keyword evidence="2" id="KW-0547">Nucleotide-binding</keyword>
<evidence type="ECO:0000256" key="5">
    <source>
        <dbReference type="SAM" id="MobiDB-lite"/>
    </source>
</evidence>
<feature type="compositionally biased region" description="Basic and acidic residues" evidence="5">
    <location>
        <begin position="189"/>
        <end position="210"/>
    </location>
</feature>
<protein>
    <submittedName>
        <fullName evidence="6">Uncharacterized protein</fullName>
    </submittedName>
</protein>
<dbReference type="EMBL" id="JBBHLL010000406">
    <property type="protein sequence ID" value="KAK7803723.1"/>
    <property type="molecule type" value="Genomic_DNA"/>
</dbReference>
<keyword evidence="7" id="KW-1185">Reference proteome</keyword>
<comment type="similarity">
    <text evidence="1">Belongs to the heat shock protein 70 family.</text>
</comment>
<comment type="caution">
    <text evidence="6">The sequence shown here is derived from an EMBL/GenBank/DDBJ whole genome shotgun (WGS) entry which is preliminary data.</text>
</comment>